<evidence type="ECO:0000313" key="2">
    <source>
        <dbReference type="Proteomes" id="UP001162501"/>
    </source>
</evidence>
<gene>
    <name evidence="1" type="ORF">MRATA1EN22A_LOCUS24601</name>
</gene>
<dbReference type="EMBL" id="OX596089">
    <property type="protein sequence ID" value="CAN0530719.1"/>
    <property type="molecule type" value="Genomic_DNA"/>
</dbReference>
<name>A0AC59ZYA3_RANTA</name>
<evidence type="ECO:0000313" key="1">
    <source>
        <dbReference type="EMBL" id="CAN0530719.1"/>
    </source>
</evidence>
<protein>
    <submittedName>
        <fullName evidence="1">Uncharacterized protein</fullName>
    </submittedName>
</protein>
<proteinExistence type="predicted"/>
<organism evidence="1 2">
    <name type="scientific">Rangifer tarandus platyrhynchus</name>
    <name type="common">Svalbard reindeer</name>
    <dbReference type="NCBI Taxonomy" id="3082113"/>
    <lineage>
        <taxon>Eukaryota</taxon>
        <taxon>Metazoa</taxon>
        <taxon>Chordata</taxon>
        <taxon>Craniata</taxon>
        <taxon>Vertebrata</taxon>
        <taxon>Euteleostomi</taxon>
        <taxon>Mammalia</taxon>
        <taxon>Eutheria</taxon>
        <taxon>Laurasiatheria</taxon>
        <taxon>Artiodactyla</taxon>
        <taxon>Ruminantia</taxon>
        <taxon>Pecora</taxon>
        <taxon>Cervidae</taxon>
        <taxon>Odocoileinae</taxon>
        <taxon>Rangifer</taxon>
    </lineage>
</organism>
<reference evidence="1" key="2">
    <citation type="submission" date="2025-03" db="EMBL/GenBank/DDBJ databases">
        <authorList>
            <consortium name="ELIXIR-Norway"/>
            <consortium name="Elixir Norway"/>
        </authorList>
    </citation>
    <scope>NUCLEOTIDE SEQUENCE</scope>
</reference>
<dbReference type="Proteomes" id="UP001162501">
    <property type="component" value="Chromosome 5"/>
</dbReference>
<reference evidence="1" key="1">
    <citation type="submission" date="2023-05" db="EMBL/GenBank/DDBJ databases">
        <authorList>
            <consortium name="ELIXIR-Norway"/>
        </authorList>
    </citation>
    <scope>NUCLEOTIDE SEQUENCE</scope>
</reference>
<sequence length="123" mass="14033">MCLSVGDISVQDMPEISSQLGHPGFSISVSPPPGSWDPEQGVRHDYRSSHLHDLMFFTALQSAVLCYSSKLRQVVFQENLMVNLQHRGLQARKKKNLLNFRVWTHTGILCIDNCVLQCRVYFQ</sequence>
<accession>A0AC59ZYA3</accession>